<sequence>MDILTGFNASQRFEIYKRLHPFGNDDQGWESDPIAGRVHQIDELSKAEQLKIYQKIYEQLQKDSQDKRREIEDYQKSILDDPDQQKRMLSAALFGSSGPLITADQQKELDRLNLEAKLLSEKISHFYFTFYLAEEASEKEEIEQALEKKLKPLLDGYNKGVIALRDQLDKLKKTAIDLKIATSAIDRPPRPIKLVHRSLYSSGED</sequence>
<dbReference type="STRING" id="395961.Cyan7425_4320"/>
<evidence type="ECO:0000313" key="2">
    <source>
        <dbReference type="EMBL" id="ACL46630.1"/>
    </source>
</evidence>
<dbReference type="HOGENOM" id="CLU_1335702_0_0_3"/>
<reference evidence="2" key="1">
    <citation type="submission" date="2009-01" db="EMBL/GenBank/DDBJ databases">
        <title>Complete sequence of chromosome Cyanothece sp. PCC 7425.</title>
        <authorList>
            <consortium name="US DOE Joint Genome Institute"/>
            <person name="Lucas S."/>
            <person name="Copeland A."/>
            <person name="Lapidus A."/>
            <person name="Glavina del Rio T."/>
            <person name="Dalin E."/>
            <person name="Tice H."/>
            <person name="Bruce D."/>
            <person name="Goodwin L."/>
            <person name="Pitluck S."/>
            <person name="Sims D."/>
            <person name="Meineke L."/>
            <person name="Brettin T."/>
            <person name="Detter J.C."/>
            <person name="Han C."/>
            <person name="Larimer F."/>
            <person name="Land M."/>
            <person name="Hauser L."/>
            <person name="Kyrpides N."/>
            <person name="Ovchinnikova G."/>
            <person name="Liberton M."/>
            <person name="Stoeckel J."/>
            <person name="Banerjee A."/>
            <person name="Singh A."/>
            <person name="Page L."/>
            <person name="Sato H."/>
            <person name="Zhao L."/>
            <person name="Sherman L."/>
            <person name="Pakrasi H."/>
            <person name="Richardson P."/>
        </authorList>
    </citation>
    <scope>NUCLEOTIDE SEQUENCE</scope>
    <source>
        <strain evidence="2">PCC 7425</strain>
    </source>
</reference>
<dbReference type="EMBL" id="CP001344">
    <property type="protein sequence ID" value="ACL46630.1"/>
    <property type="molecule type" value="Genomic_DNA"/>
</dbReference>
<accession>B8HYH6</accession>
<protein>
    <submittedName>
        <fullName evidence="2">Uncharacterized protein</fullName>
    </submittedName>
</protein>
<feature type="coiled-coil region" evidence="1">
    <location>
        <begin position="50"/>
        <end position="77"/>
    </location>
</feature>
<dbReference type="KEGG" id="cyn:Cyan7425_4320"/>
<proteinExistence type="predicted"/>
<organism evidence="2">
    <name type="scientific">Cyanothece sp. (strain PCC 7425 / ATCC 29141)</name>
    <dbReference type="NCBI Taxonomy" id="395961"/>
    <lineage>
        <taxon>Bacteria</taxon>
        <taxon>Bacillati</taxon>
        <taxon>Cyanobacteriota</taxon>
        <taxon>Cyanophyceae</taxon>
        <taxon>Gomontiellales</taxon>
        <taxon>Cyanothecaceae</taxon>
        <taxon>Cyanothece</taxon>
    </lineage>
</organism>
<evidence type="ECO:0000256" key="1">
    <source>
        <dbReference type="SAM" id="Coils"/>
    </source>
</evidence>
<dbReference type="AlphaFoldDB" id="B8HYH6"/>
<gene>
    <name evidence="2" type="ordered locus">Cyan7425_4320</name>
</gene>
<keyword evidence="1" id="KW-0175">Coiled coil</keyword>
<name>B8HYH6_CYAP4</name>